<dbReference type="FunFam" id="3.40.50.2300:FF:000001">
    <property type="entry name" value="DNA-binding response regulator PhoB"/>
    <property type="match status" value="1"/>
</dbReference>
<dbReference type="Gene3D" id="6.10.250.690">
    <property type="match status" value="1"/>
</dbReference>
<dbReference type="InterPro" id="IPR039420">
    <property type="entry name" value="WalR-like"/>
</dbReference>
<dbReference type="EMBL" id="UOEC01000116">
    <property type="protein sequence ID" value="VAV94329.1"/>
    <property type="molecule type" value="Genomic_DNA"/>
</dbReference>
<evidence type="ECO:0000313" key="8">
    <source>
        <dbReference type="EMBL" id="VAV94329.1"/>
    </source>
</evidence>
<dbReference type="SUPFAM" id="SSF52172">
    <property type="entry name" value="CheY-like"/>
    <property type="match status" value="1"/>
</dbReference>
<reference evidence="8" key="1">
    <citation type="submission" date="2018-06" db="EMBL/GenBank/DDBJ databases">
        <authorList>
            <person name="Zhirakovskaya E."/>
        </authorList>
    </citation>
    <scope>NUCLEOTIDE SEQUENCE</scope>
</reference>
<dbReference type="InterPro" id="IPR001789">
    <property type="entry name" value="Sig_transdc_resp-reg_receiver"/>
</dbReference>
<evidence type="ECO:0000259" key="7">
    <source>
        <dbReference type="PROSITE" id="PS51755"/>
    </source>
</evidence>
<dbReference type="GO" id="GO:0000156">
    <property type="term" value="F:phosphorelay response regulator activity"/>
    <property type="evidence" value="ECO:0007669"/>
    <property type="project" value="TreeGrafter"/>
</dbReference>
<dbReference type="GO" id="GO:0005829">
    <property type="term" value="C:cytosol"/>
    <property type="evidence" value="ECO:0007669"/>
    <property type="project" value="TreeGrafter"/>
</dbReference>
<keyword evidence="1" id="KW-0597">Phosphoprotein</keyword>
<dbReference type="SMART" id="SM00862">
    <property type="entry name" value="Trans_reg_C"/>
    <property type="match status" value="1"/>
</dbReference>
<dbReference type="PROSITE" id="PS51755">
    <property type="entry name" value="OMPR_PHOB"/>
    <property type="match status" value="1"/>
</dbReference>
<dbReference type="Gene3D" id="1.10.10.10">
    <property type="entry name" value="Winged helix-like DNA-binding domain superfamily/Winged helix DNA-binding domain"/>
    <property type="match status" value="1"/>
</dbReference>
<dbReference type="Pfam" id="PF00486">
    <property type="entry name" value="Trans_reg_C"/>
    <property type="match status" value="1"/>
</dbReference>
<name>A0A3B0RR32_9ZZZZ</name>
<dbReference type="PROSITE" id="PS50110">
    <property type="entry name" value="RESPONSE_REGULATORY"/>
    <property type="match status" value="1"/>
</dbReference>
<keyword evidence="2" id="KW-0902">Two-component regulatory system</keyword>
<dbReference type="Gene3D" id="3.40.50.2300">
    <property type="match status" value="1"/>
</dbReference>
<dbReference type="InterPro" id="IPR036388">
    <property type="entry name" value="WH-like_DNA-bd_sf"/>
</dbReference>
<dbReference type="SMART" id="SM00448">
    <property type="entry name" value="REC"/>
    <property type="match status" value="1"/>
</dbReference>
<sequence>MSAVHEDIMHLLVIDDDTRIRQLLSSYLSENGFRVTAASDAGAARDRMRAMEYDLIILDIMMPGENGLELSRDLRAANNDVPILFLSALADAEDRITGLMAGGDDYLGKPFEPRELLLRVSSILRRRPVLQVAPEMVSFGPYDFHLQKGELQRDGQIVHLTTREKEMLRVLSLTPGEVVARHDLSQSGGGENTRGVDVQINRLRGKIEINPTQPVYLQTVRARGYVLHVD</sequence>
<feature type="domain" description="Response regulatory" evidence="6">
    <location>
        <begin position="10"/>
        <end position="124"/>
    </location>
</feature>
<dbReference type="InterPro" id="IPR011006">
    <property type="entry name" value="CheY-like_superfamily"/>
</dbReference>
<keyword evidence="5" id="KW-0804">Transcription</keyword>
<proteinExistence type="predicted"/>
<evidence type="ECO:0000256" key="4">
    <source>
        <dbReference type="ARBA" id="ARBA00023125"/>
    </source>
</evidence>
<dbReference type="PANTHER" id="PTHR48111">
    <property type="entry name" value="REGULATOR OF RPOS"/>
    <property type="match status" value="1"/>
</dbReference>
<keyword evidence="4 8" id="KW-0238">DNA-binding</keyword>
<dbReference type="CDD" id="cd00383">
    <property type="entry name" value="trans_reg_C"/>
    <property type="match status" value="1"/>
</dbReference>
<organism evidence="8">
    <name type="scientific">hydrothermal vent metagenome</name>
    <dbReference type="NCBI Taxonomy" id="652676"/>
    <lineage>
        <taxon>unclassified sequences</taxon>
        <taxon>metagenomes</taxon>
        <taxon>ecological metagenomes</taxon>
    </lineage>
</organism>
<dbReference type="InterPro" id="IPR001867">
    <property type="entry name" value="OmpR/PhoB-type_DNA-bd"/>
</dbReference>
<dbReference type="GO" id="GO:0006355">
    <property type="term" value="P:regulation of DNA-templated transcription"/>
    <property type="evidence" value="ECO:0007669"/>
    <property type="project" value="InterPro"/>
</dbReference>
<evidence type="ECO:0000259" key="6">
    <source>
        <dbReference type="PROSITE" id="PS50110"/>
    </source>
</evidence>
<dbReference type="GO" id="GO:0032993">
    <property type="term" value="C:protein-DNA complex"/>
    <property type="evidence" value="ECO:0007669"/>
    <property type="project" value="TreeGrafter"/>
</dbReference>
<dbReference type="CDD" id="cd17574">
    <property type="entry name" value="REC_OmpR"/>
    <property type="match status" value="1"/>
</dbReference>
<accession>A0A3B0RR32</accession>
<dbReference type="PANTHER" id="PTHR48111:SF4">
    <property type="entry name" value="DNA-BINDING DUAL TRANSCRIPTIONAL REGULATOR OMPR"/>
    <property type="match status" value="1"/>
</dbReference>
<dbReference type="Pfam" id="PF00072">
    <property type="entry name" value="Response_reg"/>
    <property type="match status" value="1"/>
</dbReference>
<dbReference type="GO" id="GO:0000976">
    <property type="term" value="F:transcription cis-regulatory region binding"/>
    <property type="evidence" value="ECO:0007669"/>
    <property type="project" value="TreeGrafter"/>
</dbReference>
<evidence type="ECO:0000256" key="3">
    <source>
        <dbReference type="ARBA" id="ARBA00023015"/>
    </source>
</evidence>
<gene>
    <name evidence="8" type="ORF">MNBD_ALPHA08-30</name>
</gene>
<evidence type="ECO:0000256" key="5">
    <source>
        <dbReference type="ARBA" id="ARBA00023163"/>
    </source>
</evidence>
<evidence type="ECO:0000256" key="2">
    <source>
        <dbReference type="ARBA" id="ARBA00023012"/>
    </source>
</evidence>
<feature type="domain" description="OmpR/PhoB-type" evidence="7">
    <location>
        <begin position="134"/>
        <end position="229"/>
    </location>
</feature>
<evidence type="ECO:0000256" key="1">
    <source>
        <dbReference type="ARBA" id="ARBA00022553"/>
    </source>
</evidence>
<protein>
    <submittedName>
        <fullName evidence="8">DNA-binding response regulator PetR</fullName>
    </submittedName>
</protein>
<dbReference type="AlphaFoldDB" id="A0A3B0RR32"/>
<keyword evidence="3" id="KW-0805">Transcription regulation</keyword>